<proteinExistence type="predicted"/>
<dbReference type="EMBL" id="OBDY01000005">
    <property type="protein sequence ID" value="SNY37293.1"/>
    <property type="molecule type" value="Genomic_DNA"/>
</dbReference>
<keyword evidence="2" id="KW-1185">Reference proteome</keyword>
<dbReference type="Proteomes" id="UP000219612">
    <property type="component" value="Unassembled WGS sequence"/>
</dbReference>
<name>A0A285HNW9_9ACTN</name>
<dbReference type="AlphaFoldDB" id="A0A285HNW9"/>
<dbReference type="RefSeq" id="WP_097320432.1">
    <property type="nucleotide sequence ID" value="NZ_OBDY01000005.1"/>
</dbReference>
<organism evidence="1 2">
    <name type="scientific">Paractinoplanes atraurantiacus</name>
    <dbReference type="NCBI Taxonomy" id="1036182"/>
    <lineage>
        <taxon>Bacteria</taxon>
        <taxon>Bacillati</taxon>
        <taxon>Actinomycetota</taxon>
        <taxon>Actinomycetes</taxon>
        <taxon>Micromonosporales</taxon>
        <taxon>Micromonosporaceae</taxon>
        <taxon>Paractinoplanes</taxon>
    </lineage>
</organism>
<evidence type="ECO:0000313" key="1">
    <source>
        <dbReference type="EMBL" id="SNY37293.1"/>
    </source>
</evidence>
<reference evidence="1 2" key="1">
    <citation type="submission" date="2017-09" db="EMBL/GenBank/DDBJ databases">
        <authorList>
            <person name="Ehlers B."/>
            <person name="Leendertz F.H."/>
        </authorList>
    </citation>
    <scope>NUCLEOTIDE SEQUENCE [LARGE SCALE GENOMIC DNA]</scope>
    <source>
        <strain evidence="1 2">CGMCC 4.6857</strain>
    </source>
</reference>
<sequence length="88" mass="9799">MTSFLDHGDRRFQVLAYHDAIRHDGPALELAELVDGEVGPELMTVLFSASGAEETEVLLYESSLPLPIVTAFLEAAKERTSQITRRIR</sequence>
<gene>
    <name evidence="1" type="ORF">SAMN05421748_10571</name>
</gene>
<protein>
    <submittedName>
        <fullName evidence="1">Uncharacterized protein</fullName>
    </submittedName>
</protein>
<accession>A0A285HNW9</accession>
<evidence type="ECO:0000313" key="2">
    <source>
        <dbReference type="Proteomes" id="UP000219612"/>
    </source>
</evidence>